<evidence type="ECO:0000313" key="1">
    <source>
        <dbReference type="EMBL" id="PKB14246.1"/>
    </source>
</evidence>
<dbReference type="AlphaFoldDB" id="A0A2N0H5P6"/>
<name>A0A2N0H5P6_9SPHN</name>
<dbReference type="OrthoDB" id="8480631at2"/>
<dbReference type="RefSeq" id="WP_100868062.1">
    <property type="nucleotide sequence ID" value="NZ_PHUF01000005.1"/>
</dbReference>
<sequence length="169" mass="18568">MADRSKTRARTAAPAKKRTFKQWSPVFLAELAITSNVSAAARKAGVHSAQAYEARRLHPEFNRAWQQALCEGYDYLEMELLSRLRSGEVKPATGAKRGVRAFDNATAFRLLSAHRESAARFRAVRHNQDAEAIVQSINAKLDAMRQRHLAALADGTAAHAAATVIDGDQ</sequence>
<gene>
    <name evidence="1" type="ORF">B0I00_2878</name>
</gene>
<proteinExistence type="predicted"/>
<evidence type="ECO:0008006" key="3">
    <source>
        <dbReference type="Google" id="ProtNLM"/>
    </source>
</evidence>
<organism evidence="1 2">
    <name type="scientific">Novosphingobium kunmingense</name>
    <dbReference type="NCBI Taxonomy" id="1211806"/>
    <lineage>
        <taxon>Bacteria</taxon>
        <taxon>Pseudomonadati</taxon>
        <taxon>Pseudomonadota</taxon>
        <taxon>Alphaproteobacteria</taxon>
        <taxon>Sphingomonadales</taxon>
        <taxon>Sphingomonadaceae</taxon>
        <taxon>Novosphingobium</taxon>
    </lineage>
</organism>
<comment type="caution">
    <text evidence="1">The sequence shown here is derived from an EMBL/GenBank/DDBJ whole genome shotgun (WGS) entry which is preliminary data.</text>
</comment>
<accession>A0A2N0H5P6</accession>
<reference evidence="1 2" key="1">
    <citation type="submission" date="2017-11" db="EMBL/GenBank/DDBJ databases">
        <title>Genomic Encyclopedia of Type Strains, Phase III (KMG-III): the genomes of soil and plant-associated and newly described type strains.</title>
        <authorList>
            <person name="Whitman W."/>
        </authorList>
    </citation>
    <scope>NUCLEOTIDE SEQUENCE [LARGE SCALE GENOMIC DNA]</scope>
    <source>
        <strain evidence="1 2">CGMCC 1.12274</strain>
    </source>
</reference>
<dbReference type="Proteomes" id="UP000232587">
    <property type="component" value="Unassembled WGS sequence"/>
</dbReference>
<keyword evidence="2" id="KW-1185">Reference proteome</keyword>
<dbReference type="EMBL" id="PHUF01000005">
    <property type="protein sequence ID" value="PKB14246.1"/>
    <property type="molecule type" value="Genomic_DNA"/>
</dbReference>
<evidence type="ECO:0000313" key="2">
    <source>
        <dbReference type="Proteomes" id="UP000232587"/>
    </source>
</evidence>
<protein>
    <recommendedName>
        <fullName evidence="3">Terminase small subunit</fullName>
    </recommendedName>
</protein>